<proteinExistence type="predicted"/>
<dbReference type="RefSeq" id="WP_272135285.1">
    <property type="nucleotide sequence ID" value="NZ_JAQLOI010000001.1"/>
</dbReference>
<reference evidence="1 2" key="1">
    <citation type="submission" date="2023-01" db="EMBL/GenBank/DDBJ databases">
        <title>Vibrio sp. KJ40-1 sp.nov, isolated from marine algae.</title>
        <authorList>
            <person name="Butt M."/>
            <person name="Kim J.M.J."/>
            <person name="Jeon C.O.C."/>
        </authorList>
    </citation>
    <scope>NUCLEOTIDE SEQUENCE [LARGE SCALE GENOMIC DNA]</scope>
    <source>
        <strain evidence="1 2">KJ40-1</strain>
    </source>
</reference>
<dbReference type="Proteomes" id="UP001210678">
    <property type="component" value="Unassembled WGS sequence"/>
</dbReference>
<dbReference type="SUPFAM" id="SSF53448">
    <property type="entry name" value="Nucleotide-diphospho-sugar transferases"/>
    <property type="match status" value="1"/>
</dbReference>
<gene>
    <name evidence="1" type="ORF">PGX00_08605</name>
</gene>
<dbReference type="InterPro" id="IPR029044">
    <property type="entry name" value="Nucleotide-diphossugar_trans"/>
</dbReference>
<comment type="caution">
    <text evidence="1">The sequence shown here is derived from an EMBL/GenBank/DDBJ whole genome shotgun (WGS) entry which is preliminary data.</text>
</comment>
<dbReference type="EMBL" id="JAQLOI010000001">
    <property type="protein sequence ID" value="MDB1123714.1"/>
    <property type="molecule type" value="Genomic_DNA"/>
</dbReference>
<organism evidence="1 2">
    <name type="scientific">Vibrio algarum</name>
    <dbReference type="NCBI Taxonomy" id="3020714"/>
    <lineage>
        <taxon>Bacteria</taxon>
        <taxon>Pseudomonadati</taxon>
        <taxon>Pseudomonadota</taxon>
        <taxon>Gammaproteobacteria</taxon>
        <taxon>Vibrionales</taxon>
        <taxon>Vibrionaceae</taxon>
        <taxon>Vibrio</taxon>
    </lineage>
</organism>
<protein>
    <recommendedName>
        <fullName evidence="3">Glycosyltransferase</fullName>
    </recommendedName>
</protein>
<sequence>MGDNKHKVQGDTHYNSAILVILYNKEIKESKTLSTLADCQFDWGNDKLVIWNNGPKLLGNRTDALSFNFSLEVEVVETIENRSLSSIYNSFIANNCSERYVLLDDDTAIAPSYLNSINKVNFESGGVPIIAHGGIRQEPVINGKVFRGEPFESVTSMVTITGIGSGLVLGAGLLKTIEKKYKTVFDERFILYGVDATFFHRVNAMYLADRFDVLPILNHSLSRLENESNEVTTFRVIERANAHALILKFYKSPYMAWKTALLYSFKYFVKRVFRIEDDLHQKHFIRAFLKGKHYRDKR</sequence>
<name>A0ABT4YQ79_9VIBR</name>
<evidence type="ECO:0000313" key="2">
    <source>
        <dbReference type="Proteomes" id="UP001210678"/>
    </source>
</evidence>
<accession>A0ABT4YQ79</accession>
<evidence type="ECO:0008006" key="3">
    <source>
        <dbReference type="Google" id="ProtNLM"/>
    </source>
</evidence>
<evidence type="ECO:0000313" key="1">
    <source>
        <dbReference type="EMBL" id="MDB1123714.1"/>
    </source>
</evidence>
<keyword evidence="2" id="KW-1185">Reference proteome</keyword>